<keyword evidence="2" id="KW-1185">Reference proteome</keyword>
<dbReference type="EMBL" id="BMAW01056545">
    <property type="protein sequence ID" value="GFT06321.1"/>
    <property type="molecule type" value="Genomic_DNA"/>
</dbReference>
<dbReference type="OrthoDB" id="6430234at2759"/>
<gene>
    <name evidence="1" type="ORF">NPIL_419161</name>
</gene>
<dbReference type="Proteomes" id="UP000887013">
    <property type="component" value="Unassembled WGS sequence"/>
</dbReference>
<proteinExistence type="predicted"/>
<protein>
    <submittedName>
        <fullName evidence="1">Uncharacterized protein</fullName>
    </submittedName>
</protein>
<name>A0A8X6NCN6_NEPPI</name>
<evidence type="ECO:0000313" key="2">
    <source>
        <dbReference type="Proteomes" id="UP000887013"/>
    </source>
</evidence>
<accession>A0A8X6NCN6</accession>
<sequence>MAWCSEFFNRVLLNKSFYVDNLLYGLHSVEKAYKLPSEAVQIMKEDGFNFRKFETNSTELIQKLENNTAMFEENNYSGVDLKDPGLIPGFDSNDDED</sequence>
<organism evidence="1 2">
    <name type="scientific">Nephila pilipes</name>
    <name type="common">Giant wood spider</name>
    <name type="synonym">Nephila maculata</name>
    <dbReference type="NCBI Taxonomy" id="299642"/>
    <lineage>
        <taxon>Eukaryota</taxon>
        <taxon>Metazoa</taxon>
        <taxon>Ecdysozoa</taxon>
        <taxon>Arthropoda</taxon>
        <taxon>Chelicerata</taxon>
        <taxon>Arachnida</taxon>
        <taxon>Araneae</taxon>
        <taxon>Araneomorphae</taxon>
        <taxon>Entelegynae</taxon>
        <taxon>Araneoidea</taxon>
        <taxon>Nephilidae</taxon>
        <taxon>Nephila</taxon>
    </lineage>
</organism>
<reference evidence="1" key="1">
    <citation type="submission" date="2020-08" db="EMBL/GenBank/DDBJ databases">
        <title>Multicomponent nature underlies the extraordinary mechanical properties of spider dragline silk.</title>
        <authorList>
            <person name="Kono N."/>
            <person name="Nakamura H."/>
            <person name="Mori M."/>
            <person name="Yoshida Y."/>
            <person name="Ohtoshi R."/>
            <person name="Malay A.D."/>
            <person name="Moran D.A.P."/>
            <person name="Tomita M."/>
            <person name="Numata K."/>
            <person name="Arakawa K."/>
        </authorList>
    </citation>
    <scope>NUCLEOTIDE SEQUENCE</scope>
</reference>
<dbReference type="AlphaFoldDB" id="A0A8X6NCN6"/>
<comment type="caution">
    <text evidence="1">The sequence shown here is derived from an EMBL/GenBank/DDBJ whole genome shotgun (WGS) entry which is preliminary data.</text>
</comment>
<evidence type="ECO:0000313" key="1">
    <source>
        <dbReference type="EMBL" id="GFT06321.1"/>
    </source>
</evidence>